<dbReference type="CDD" id="cd01122">
    <property type="entry name" value="Twinkle_C"/>
    <property type="match status" value="1"/>
</dbReference>
<dbReference type="Proteomes" id="UP000494040">
    <property type="component" value="Unassembled WGS sequence"/>
</dbReference>
<evidence type="ECO:0000256" key="11">
    <source>
        <dbReference type="ARBA" id="ARBA00023136"/>
    </source>
</evidence>
<keyword evidence="8" id="KW-0809">Transit peptide</keyword>
<dbReference type="Pfam" id="PF13481">
    <property type="entry name" value="AAA_25"/>
    <property type="match status" value="1"/>
</dbReference>
<dbReference type="EC" id="5.6.2.3" evidence="14"/>
<dbReference type="EnsemblMetazoa" id="XM_024229814.1">
    <property type="protein sequence ID" value="XP_024085582.1"/>
    <property type="gene ID" value="LOC106662005"/>
</dbReference>
<feature type="domain" description="SF4 helicase" evidence="17">
    <location>
        <begin position="345"/>
        <end position="600"/>
    </location>
</feature>
<dbReference type="Gene3D" id="3.40.50.300">
    <property type="entry name" value="P-loop containing nucleotide triphosphate hydrolases"/>
    <property type="match status" value="1"/>
</dbReference>
<dbReference type="OrthoDB" id="275278at2759"/>
<name>A0A8I6ST32_CIMLE</name>
<keyword evidence="13" id="KW-1135">Mitochondrion nucleoid</keyword>
<accession>A0A8I6ST32</accession>
<dbReference type="GeneID" id="106662005"/>
<evidence type="ECO:0000313" key="18">
    <source>
        <dbReference type="EnsemblMetazoa" id="XP_024085583.1"/>
    </source>
</evidence>
<evidence type="ECO:0000256" key="15">
    <source>
        <dbReference type="ARBA" id="ARBA00048954"/>
    </source>
</evidence>
<comment type="catalytic activity">
    <reaction evidence="15">
        <text>ATP + H2O = ADP + phosphate + H(+)</text>
        <dbReference type="Rhea" id="RHEA:13065"/>
        <dbReference type="ChEBI" id="CHEBI:15377"/>
        <dbReference type="ChEBI" id="CHEBI:15378"/>
        <dbReference type="ChEBI" id="CHEBI:30616"/>
        <dbReference type="ChEBI" id="CHEBI:43474"/>
        <dbReference type="ChEBI" id="CHEBI:456216"/>
        <dbReference type="EC" id="5.6.2.3"/>
    </reaction>
</comment>
<keyword evidence="5" id="KW-0378">Hydrolase</keyword>
<dbReference type="RefSeq" id="XP_014241293.1">
    <property type="nucleotide sequence ID" value="XM_014385807.2"/>
</dbReference>
<evidence type="ECO:0000256" key="13">
    <source>
        <dbReference type="ARBA" id="ARBA00023271"/>
    </source>
</evidence>
<dbReference type="GO" id="GO:0006264">
    <property type="term" value="P:mitochondrial DNA replication"/>
    <property type="evidence" value="ECO:0007669"/>
    <property type="project" value="TreeGrafter"/>
</dbReference>
<evidence type="ECO:0000256" key="2">
    <source>
        <dbReference type="ARBA" id="ARBA00004637"/>
    </source>
</evidence>
<keyword evidence="10" id="KW-0496">Mitochondrion</keyword>
<organism evidence="18 19">
    <name type="scientific">Cimex lectularius</name>
    <name type="common">Bed bug</name>
    <name type="synonym">Acanthia lectularia</name>
    <dbReference type="NCBI Taxonomy" id="79782"/>
    <lineage>
        <taxon>Eukaryota</taxon>
        <taxon>Metazoa</taxon>
        <taxon>Ecdysozoa</taxon>
        <taxon>Arthropoda</taxon>
        <taxon>Hexapoda</taxon>
        <taxon>Insecta</taxon>
        <taxon>Pterygota</taxon>
        <taxon>Neoptera</taxon>
        <taxon>Paraneoptera</taxon>
        <taxon>Hemiptera</taxon>
        <taxon>Heteroptera</taxon>
        <taxon>Panheteroptera</taxon>
        <taxon>Cimicomorpha</taxon>
        <taxon>Cimicidae</taxon>
        <taxon>Cimex</taxon>
    </lineage>
</organism>
<keyword evidence="4" id="KW-0999">Mitochondrion inner membrane</keyword>
<reference evidence="18" key="1">
    <citation type="submission" date="2022-01" db="UniProtKB">
        <authorList>
            <consortium name="EnsemblMetazoa"/>
        </authorList>
    </citation>
    <scope>IDENTIFICATION</scope>
</reference>
<dbReference type="GO" id="GO:0016787">
    <property type="term" value="F:hydrolase activity"/>
    <property type="evidence" value="ECO:0007669"/>
    <property type="project" value="UniProtKB-KW"/>
</dbReference>
<dbReference type="AlphaFoldDB" id="A0A8I6ST32"/>
<evidence type="ECO:0000256" key="8">
    <source>
        <dbReference type="ARBA" id="ARBA00022946"/>
    </source>
</evidence>
<dbReference type="EnsemblMetazoa" id="XM_014385807.2">
    <property type="protein sequence ID" value="XP_014241293.1"/>
    <property type="gene ID" value="LOC106662005"/>
</dbReference>
<dbReference type="InterPro" id="IPR027032">
    <property type="entry name" value="Twinkle-like"/>
</dbReference>
<dbReference type="GO" id="GO:0005524">
    <property type="term" value="F:ATP binding"/>
    <property type="evidence" value="ECO:0007669"/>
    <property type="project" value="UniProtKB-KW"/>
</dbReference>
<dbReference type="RefSeq" id="XP_024085582.1">
    <property type="nucleotide sequence ID" value="XM_024229814.1"/>
</dbReference>
<dbReference type="InterPro" id="IPR007694">
    <property type="entry name" value="DNA_helicase_DnaB-like_C"/>
</dbReference>
<keyword evidence="3" id="KW-0547">Nucleotide-binding</keyword>
<evidence type="ECO:0000256" key="9">
    <source>
        <dbReference type="ARBA" id="ARBA00023121"/>
    </source>
</evidence>
<sequence>MLKSLNRLKLFGRKAGRLESGLASAGFPVEKRLPTNPEFVSVSQVKQSLIKNRLTFDDGFTCLSLDCFLCAGKSSKLYINKITGFFICHGCNKCGNWVDLEAVVRDKTETFVQHIDNKSAAGLTKWLKIQKHLHHVSELSENRLEDVLRHIGLPNLSYEVLKEFEVHIDIKTGTLYFPLCNGGGQITGYKTLHKNFKEESYPSSDASGILHKKKNLCTSAVVVHSVRDFLGLCHVGISNHDIICLPHGQYSLPQSVLPLFENYKKLILWFGNDTSWDNARQLAKKLSEQRCHLVRPIDDQKTVIEAIEKHKDIQKIINTAQKIAHSSITTFSSLREDVFSELYNADKASGVKWERFPLLNKILKGHRRGELTILTGPTGSGKTTFMSEYSLDLAMQKVTTLWGSFEIRNQRLAKTMLTQMAMAPLEDNVDSFDEWADCFEQLPIYFMTFHGQQALETVMETVKHASYVHDVAHVIIDNVQFMLGLSSSESGYLDRFYRQDVLIGSFRNFATMHNCHVTLVIHPRKEKEGEPLTAMSIFGGAKASQEADNVLIIQNQTNMNVLKTKKFLQISKNRFSGDLGMMPLDFSKESLSFMTKSVKL</sequence>
<keyword evidence="11" id="KW-0472">Membrane</keyword>
<proteinExistence type="predicted"/>
<dbReference type="GO" id="GO:0008289">
    <property type="term" value="F:lipid binding"/>
    <property type="evidence" value="ECO:0007669"/>
    <property type="project" value="UniProtKB-KW"/>
</dbReference>
<evidence type="ECO:0000256" key="6">
    <source>
        <dbReference type="ARBA" id="ARBA00022806"/>
    </source>
</evidence>
<dbReference type="RefSeq" id="XP_024085583.1">
    <property type="nucleotide sequence ID" value="XM_024229815.1"/>
</dbReference>
<dbReference type="GO" id="GO:0003697">
    <property type="term" value="F:single-stranded DNA binding"/>
    <property type="evidence" value="ECO:0007669"/>
    <property type="project" value="InterPro"/>
</dbReference>
<dbReference type="OMA" id="ANTMFGL"/>
<keyword evidence="12" id="KW-0413">Isomerase</keyword>
<dbReference type="SUPFAM" id="SSF52540">
    <property type="entry name" value="P-loop containing nucleoside triphosphate hydrolases"/>
    <property type="match status" value="1"/>
</dbReference>
<evidence type="ECO:0000256" key="7">
    <source>
        <dbReference type="ARBA" id="ARBA00022840"/>
    </source>
</evidence>
<keyword evidence="19" id="KW-1185">Reference proteome</keyword>
<evidence type="ECO:0000256" key="14">
    <source>
        <dbReference type="ARBA" id="ARBA00044969"/>
    </source>
</evidence>
<evidence type="ECO:0000256" key="3">
    <source>
        <dbReference type="ARBA" id="ARBA00022741"/>
    </source>
</evidence>
<dbReference type="PANTHER" id="PTHR12873">
    <property type="entry name" value="T7-LIKE MITOCHONDRIAL DNA HELICASE"/>
    <property type="match status" value="1"/>
</dbReference>
<evidence type="ECO:0000256" key="10">
    <source>
        <dbReference type="ARBA" id="ARBA00023128"/>
    </source>
</evidence>
<comment type="subcellular location">
    <subcellularLocation>
        <location evidence="2">Mitochondrion inner membrane</location>
        <topology evidence="2">Peripheral membrane protein</topology>
    </subcellularLocation>
    <subcellularLocation>
        <location evidence="1">Mitochondrion matrix</location>
        <location evidence="1">Mitochondrion nucleoid</location>
    </subcellularLocation>
</comment>
<keyword evidence="7" id="KW-0067">ATP-binding</keyword>
<evidence type="ECO:0000256" key="16">
    <source>
        <dbReference type="ARBA" id="ARBA00075597"/>
    </source>
</evidence>
<dbReference type="EnsemblMetazoa" id="XM_024229815.1">
    <property type="protein sequence ID" value="XP_024085583.1"/>
    <property type="gene ID" value="LOC106662005"/>
</dbReference>
<evidence type="ECO:0000256" key="1">
    <source>
        <dbReference type="ARBA" id="ARBA00004436"/>
    </source>
</evidence>
<evidence type="ECO:0000256" key="4">
    <source>
        <dbReference type="ARBA" id="ARBA00022792"/>
    </source>
</evidence>
<dbReference type="GO" id="GO:0043139">
    <property type="term" value="F:5'-3' DNA helicase activity"/>
    <property type="evidence" value="ECO:0007669"/>
    <property type="project" value="UniProtKB-EC"/>
</dbReference>
<dbReference type="PROSITE" id="PS51199">
    <property type="entry name" value="SF4_HELICASE"/>
    <property type="match status" value="1"/>
</dbReference>
<keyword evidence="9" id="KW-0446">Lipid-binding</keyword>
<evidence type="ECO:0000259" key="17">
    <source>
        <dbReference type="PROSITE" id="PS51199"/>
    </source>
</evidence>
<dbReference type="KEGG" id="clec:106662005"/>
<dbReference type="PANTHER" id="PTHR12873:SF0">
    <property type="entry name" value="TWINKLE MTDNA HELICASE"/>
    <property type="match status" value="1"/>
</dbReference>
<evidence type="ECO:0000313" key="19">
    <source>
        <dbReference type="Proteomes" id="UP000494040"/>
    </source>
</evidence>
<dbReference type="GO" id="GO:0005743">
    <property type="term" value="C:mitochondrial inner membrane"/>
    <property type="evidence" value="ECO:0007669"/>
    <property type="project" value="UniProtKB-SubCell"/>
</dbReference>
<dbReference type="CTD" id="34307"/>
<keyword evidence="6" id="KW-0347">Helicase</keyword>
<evidence type="ECO:0000256" key="12">
    <source>
        <dbReference type="ARBA" id="ARBA00023235"/>
    </source>
</evidence>
<dbReference type="InterPro" id="IPR027417">
    <property type="entry name" value="P-loop_NTPase"/>
</dbReference>
<dbReference type="GO" id="GO:0042645">
    <property type="term" value="C:mitochondrial nucleoid"/>
    <property type="evidence" value="ECO:0007669"/>
    <property type="project" value="UniProtKB-SubCell"/>
</dbReference>
<protein>
    <recommendedName>
        <fullName evidence="14">DNA 5'-3' helicase</fullName>
        <ecNumber evidence="14">5.6.2.3</ecNumber>
    </recommendedName>
    <alternativeName>
        <fullName evidence="16">Twinkle protein, mitochondrial</fullName>
    </alternativeName>
</protein>
<evidence type="ECO:0000256" key="5">
    <source>
        <dbReference type="ARBA" id="ARBA00022801"/>
    </source>
</evidence>
<dbReference type="FunFam" id="3.40.50.300:FF:000845">
    <property type="entry name" value="Mitochondrial helicase twinkle"/>
    <property type="match status" value="1"/>
</dbReference>